<evidence type="ECO:0000313" key="3">
    <source>
        <dbReference type="Proteomes" id="UP000054926"/>
    </source>
</evidence>
<accession>A0A0W0ZGR4</accession>
<dbReference type="RefSeq" id="WP_058510101.1">
    <property type="nucleotide sequence ID" value="NZ_LNYY01000019.1"/>
</dbReference>
<gene>
    <name evidence="2" type="ORF">Lste_1129</name>
</gene>
<organism evidence="2 3">
    <name type="scientific">Legionella steelei</name>
    <dbReference type="NCBI Taxonomy" id="947033"/>
    <lineage>
        <taxon>Bacteria</taxon>
        <taxon>Pseudomonadati</taxon>
        <taxon>Pseudomonadota</taxon>
        <taxon>Gammaproteobacteria</taxon>
        <taxon>Legionellales</taxon>
        <taxon>Legionellaceae</taxon>
        <taxon>Legionella</taxon>
    </lineage>
</organism>
<feature type="region of interest" description="Disordered" evidence="1">
    <location>
        <begin position="471"/>
        <end position="491"/>
    </location>
</feature>
<dbReference type="AlphaFoldDB" id="A0A0W0ZGR4"/>
<dbReference type="Proteomes" id="UP000054926">
    <property type="component" value="Unassembled WGS sequence"/>
</dbReference>
<evidence type="ECO:0000256" key="1">
    <source>
        <dbReference type="SAM" id="MobiDB-lite"/>
    </source>
</evidence>
<keyword evidence="3" id="KW-1185">Reference proteome</keyword>
<evidence type="ECO:0000313" key="2">
    <source>
        <dbReference type="EMBL" id="KTD67971.1"/>
    </source>
</evidence>
<protein>
    <submittedName>
        <fullName evidence="2">Uncharacterized protein</fullName>
    </submittedName>
</protein>
<comment type="caution">
    <text evidence="2">The sequence shown here is derived from an EMBL/GenBank/DDBJ whole genome shotgun (WGS) entry which is preliminary data.</text>
</comment>
<proteinExistence type="predicted"/>
<dbReference type="EMBL" id="LNYY01000019">
    <property type="protein sequence ID" value="KTD67971.1"/>
    <property type="molecule type" value="Genomic_DNA"/>
</dbReference>
<dbReference type="PATRIC" id="fig|947033.5.peg.1202"/>
<reference evidence="2 3" key="1">
    <citation type="submission" date="2015-11" db="EMBL/GenBank/DDBJ databases">
        <title>Genomic analysis of 38 Legionella species identifies large and diverse effector repertoires.</title>
        <authorList>
            <person name="Burstein D."/>
            <person name="Amaro F."/>
            <person name="Zusman T."/>
            <person name="Lifshitz Z."/>
            <person name="Cohen O."/>
            <person name="Gilbert J.A."/>
            <person name="Pupko T."/>
            <person name="Shuman H.A."/>
            <person name="Segal G."/>
        </authorList>
    </citation>
    <scope>NUCLEOTIDE SEQUENCE [LARGE SCALE GENOMIC DNA]</scope>
    <source>
        <strain evidence="2 3">IMVS3376</strain>
    </source>
</reference>
<name>A0A0W0ZGR4_9GAMM</name>
<sequence length="491" mass="55556">MPYFQTAFIISNQNFAQAVQDLQANRVNSNIIQFKLTKPLTQNELNALQAALVQHQAVASSNVFCLAGCQSSRLELLNMFRGLEDFEWLSLQMDYPLKLSLEEFGVVCHIIQDAKESLNMLSLSIPEGNEQTVYQALANNYYLTTINLFGQDEFNSMPIGWEFAARNKAWLDTLENWVCHDLMESDSKGLPPRPLQNVIEFSADYQLHEGLKGLRQPLTDEGNWEVFQILTQCYPHPTLQSTASHALGYFLYLNPNFFKTNQDQIAQSLFILNAFQDLDLDPTDESDITRATQIMAVAYAIQKLQQKELSLVDVRAFLSGNKVLLNSFVVGELIDKARETLTQAQDPASKNELNLLNAISNQQNYHPLFMDYLLQCPSFVRQLKMTYPSSESFYIIDDGLFKNSVIREKSLTDGQVVKPDQQGIPKDLCPDFAATLRAAPALVPIDIESIRGQIRACVLPHVHSRYRMFQQEPQAESSDPRPSSSHQLGKS</sequence>